<evidence type="ECO:0000313" key="1">
    <source>
        <dbReference type="EMBL" id="KAG7304279.1"/>
    </source>
</evidence>
<comment type="caution">
    <text evidence="1">The sequence shown here is derived from an EMBL/GenBank/DDBJ whole genome shotgun (WGS) entry which is preliminary data.</text>
</comment>
<sequence>MTAIFQVQHAAGTAAGGAARARCGRRCGGTWARGPRPPPAPWPTCCWPPGGLFKST</sequence>
<keyword evidence="2" id="KW-1185">Reference proteome</keyword>
<protein>
    <submittedName>
        <fullName evidence="1">Uncharacterized protein</fullName>
    </submittedName>
</protein>
<evidence type="ECO:0000313" key="2">
    <source>
        <dbReference type="Proteomes" id="UP000823941"/>
    </source>
</evidence>
<reference evidence="1 2" key="1">
    <citation type="submission" date="2021-06" db="EMBL/GenBank/DDBJ databases">
        <title>A haploid diamondback moth (Plutella xylostella L.) genome assembly resolves 31 chromosomes and identifies a diamide resistance mutation.</title>
        <authorList>
            <person name="Ward C.M."/>
            <person name="Perry K.D."/>
            <person name="Baker G."/>
            <person name="Powis K."/>
            <person name="Heckel D.G."/>
            <person name="Baxter S.W."/>
        </authorList>
    </citation>
    <scope>NUCLEOTIDE SEQUENCE [LARGE SCALE GENOMIC DNA]</scope>
    <source>
        <strain evidence="1 2">LV</strain>
        <tissue evidence="1">Single pupa</tissue>
    </source>
</reference>
<gene>
    <name evidence="1" type="ORF">JYU34_011220</name>
</gene>
<proteinExistence type="predicted"/>
<accession>A0ABQ7QHN6</accession>
<dbReference type="EMBL" id="JAHIBW010000015">
    <property type="protein sequence ID" value="KAG7304279.1"/>
    <property type="molecule type" value="Genomic_DNA"/>
</dbReference>
<dbReference type="Proteomes" id="UP000823941">
    <property type="component" value="Chromosome 15"/>
</dbReference>
<organism evidence="1 2">
    <name type="scientific">Plutella xylostella</name>
    <name type="common">Diamondback moth</name>
    <name type="synonym">Plutella maculipennis</name>
    <dbReference type="NCBI Taxonomy" id="51655"/>
    <lineage>
        <taxon>Eukaryota</taxon>
        <taxon>Metazoa</taxon>
        <taxon>Ecdysozoa</taxon>
        <taxon>Arthropoda</taxon>
        <taxon>Hexapoda</taxon>
        <taxon>Insecta</taxon>
        <taxon>Pterygota</taxon>
        <taxon>Neoptera</taxon>
        <taxon>Endopterygota</taxon>
        <taxon>Lepidoptera</taxon>
        <taxon>Glossata</taxon>
        <taxon>Ditrysia</taxon>
        <taxon>Yponomeutoidea</taxon>
        <taxon>Plutellidae</taxon>
        <taxon>Plutella</taxon>
    </lineage>
</organism>
<name>A0ABQ7QHN6_PLUXY</name>